<evidence type="ECO:0000313" key="2">
    <source>
        <dbReference type="Proteomes" id="UP000032360"/>
    </source>
</evidence>
<comment type="caution">
    <text evidence="1">The sequence shown here is derived from an EMBL/GenBank/DDBJ whole genome shotgun (WGS) entry which is preliminary data.</text>
</comment>
<name>A0A0D8HGV1_9ACTN</name>
<keyword evidence="2" id="KW-1185">Reference proteome</keyword>
<dbReference type="AlphaFoldDB" id="A0A0D8HGV1"/>
<evidence type="ECO:0000313" key="1">
    <source>
        <dbReference type="EMBL" id="KJF16306.1"/>
    </source>
</evidence>
<proteinExistence type="predicted"/>
<protein>
    <submittedName>
        <fullName evidence="1">Uncharacterized protein</fullName>
    </submittedName>
</protein>
<dbReference type="EMBL" id="JXYS01000089">
    <property type="protein sequence ID" value="KJF16306.1"/>
    <property type="molecule type" value="Genomic_DNA"/>
</dbReference>
<gene>
    <name evidence="1" type="ORF">AXFE_28700</name>
</gene>
<dbReference type="Proteomes" id="UP000032360">
    <property type="component" value="Unassembled WGS sequence"/>
</dbReference>
<accession>A0A0D8HGV1</accession>
<sequence>MISREDVNGLQSRVERLIEEVEELGYARLIGVDPKFTSEALAIERILSKVLRALKKAQGDLTLLEPHIKEDE</sequence>
<organism evidence="1 2">
    <name type="scientific">Acidithrix ferrooxidans</name>
    <dbReference type="NCBI Taxonomy" id="1280514"/>
    <lineage>
        <taxon>Bacteria</taxon>
        <taxon>Bacillati</taxon>
        <taxon>Actinomycetota</taxon>
        <taxon>Acidimicrobiia</taxon>
        <taxon>Acidimicrobiales</taxon>
        <taxon>Acidimicrobiaceae</taxon>
        <taxon>Acidithrix</taxon>
    </lineage>
</organism>
<reference evidence="1 2" key="1">
    <citation type="submission" date="2015-01" db="EMBL/GenBank/DDBJ databases">
        <title>Draft genome of the acidophilic iron oxidizer Acidithrix ferrooxidans strain Py-F3.</title>
        <authorList>
            <person name="Poehlein A."/>
            <person name="Eisen S."/>
            <person name="Schloemann M."/>
            <person name="Johnson B.D."/>
            <person name="Daniel R."/>
            <person name="Muehling M."/>
        </authorList>
    </citation>
    <scope>NUCLEOTIDE SEQUENCE [LARGE SCALE GENOMIC DNA]</scope>
    <source>
        <strain evidence="1 2">Py-F3</strain>
    </source>
</reference>